<proteinExistence type="predicted"/>
<organism evidence="3 4">
    <name type="scientific">Tunturiibacter lichenicola</name>
    <dbReference type="NCBI Taxonomy" id="2051959"/>
    <lineage>
        <taxon>Bacteria</taxon>
        <taxon>Pseudomonadati</taxon>
        <taxon>Acidobacteriota</taxon>
        <taxon>Terriglobia</taxon>
        <taxon>Terriglobales</taxon>
        <taxon>Acidobacteriaceae</taxon>
        <taxon>Tunturiibacter</taxon>
    </lineage>
</organism>
<keyword evidence="1" id="KW-1133">Transmembrane helix</keyword>
<reference evidence="3 4" key="1">
    <citation type="submission" date="2020-07" db="EMBL/GenBank/DDBJ databases">
        <title>Genomic Encyclopedia of Type Strains, Phase IV (KMG-V): Genome sequencing to study the core and pangenomes of soil and plant-associated prokaryotes.</title>
        <authorList>
            <person name="Whitman W."/>
        </authorList>
    </citation>
    <scope>NUCLEOTIDE SEQUENCE [LARGE SCALE GENOMIC DNA]</scope>
    <source>
        <strain evidence="3 4">M8UP22</strain>
    </source>
</reference>
<keyword evidence="1" id="KW-0472">Membrane</keyword>
<dbReference type="InterPro" id="IPR000917">
    <property type="entry name" value="Sulfatase_N"/>
</dbReference>
<evidence type="ECO:0000313" key="3">
    <source>
        <dbReference type="EMBL" id="NYF89474.1"/>
    </source>
</evidence>
<feature type="transmembrane region" description="Helical" evidence="1">
    <location>
        <begin position="41"/>
        <end position="61"/>
    </location>
</feature>
<evidence type="ECO:0000256" key="1">
    <source>
        <dbReference type="SAM" id="Phobius"/>
    </source>
</evidence>
<feature type="transmembrane region" description="Helical" evidence="1">
    <location>
        <begin position="73"/>
        <end position="93"/>
    </location>
</feature>
<evidence type="ECO:0000313" key="4">
    <source>
        <dbReference type="Proteomes" id="UP000564385"/>
    </source>
</evidence>
<sequence length="525" mass="59998">MLRHPAITALGASTIVLLVVLVSLASPLHSEFYHLIGPVRAVAVPVFLNFAAVWLVLSLLLAWGRSHPRFNSWLWSGLGVGLSWKIITNWYVLHESPVPVVVKTIFLGVVCLIFFTWVAWRSRIRPILYRAQQLAVPILGFVALSGMAMIVQSVFFTWQARHLNAPRPLHQRRGDSASSPRRGRIIWILFDELSYRQVYEHRYQGLELPAFTQLARTATVFTHTVPSGVYTEQVLPSLMTGDRYDGVRPAAAGWPLEVHNRSAGMWETFNPRKTVFQDALDAGYSTAIAGWYNPYCRILPEVLDRCFWTNHTVVPGDMYPEQSILWNSEQPVIGHLVNLARSFHLFPRQNGPSNPIRFHQQDYRELAGAGDELLRDPSADFILLHMPIPHPGGIYNRRTGNFEVSHPNYIDNLALCDVYLAHVRHELEENGTWDNSTLVIMGDHSWRVKLFWAKSPDWTEEERIASNNVTFDDRPGYIVKLPGQTTPSQIDEPFESMRTRELFDKLLKGQIKTPEQLRTWVTQRP</sequence>
<accession>A0A852VGA6</accession>
<dbReference type="EMBL" id="JACCCU010000001">
    <property type="protein sequence ID" value="NYF89474.1"/>
    <property type="molecule type" value="Genomic_DNA"/>
</dbReference>
<feature type="transmembrane region" description="Helical" evidence="1">
    <location>
        <begin position="134"/>
        <end position="158"/>
    </location>
</feature>
<dbReference type="SUPFAM" id="SSF53649">
    <property type="entry name" value="Alkaline phosphatase-like"/>
    <property type="match status" value="1"/>
</dbReference>
<keyword evidence="1" id="KW-0812">Transmembrane</keyword>
<name>A0A852VGA6_9BACT</name>
<protein>
    <recommendedName>
        <fullName evidence="2">Sulfatase N-terminal domain-containing protein</fullName>
    </recommendedName>
</protein>
<dbReference type="Pfam" id="PF00884">
    <property type="entry name" value="Sulfatase"/>
    <property type="match status" value="1"/>
</dbReference>
<dbReference type="InterPro" id="IPR017850">
    <property type="entry name" value="Alkaline_phosphatase_core_sf"/>
</dbReference>
<dbReference type="Proteomes" id="UP000564385">
    <property type="component" value="Unassembled WGS sequence"/>
</dbReference>
<dbReference type="AlphaFoldDB" id="A0A852VGA6"/>
<feature type="domain" description="Sulfatase N-terminal" evidence="2">
    <location>
        <begin position="185"/>
        <end position="447"/>
    </location>
</feature>
<evidence type="ECO:0000259" key="2">
    <source>
        <dbReference type="Pfam" id="PF00884"/>
    </source>
</evidence>
<gene>
    <name evidence="3" type="ORF">HDF08_001541</name>
</gene>
<dbReference type="Gene3D" id="3.40.720.10">
    <property type="entry name" value="Alkaline Phosphatase, subunit A"/>
    <property type="match status" value="1"/>
</dbReference>
<comment type="caution">
    <text evidence="3">The sequence shown here is derived from an EMBL/GenBank/DDBJ whole genome shotgun (WGS) entry which is preliminary data.</text>
</comment>
<feature type="transmembrane region" description="Helical" evidence="1">
    <location>
        <begin position="105"/>
        <end position="122"/>
    </location>
</feature>